<dbReference type="EMBL" id="CP037422">
    <property type="protein sequence ID" value="QDU09052.1"/>
    <property type="molecule type" value="Genomic_DNA"/>
</dbReference>
<gene>
    <name evidence="1" type="ORF">V202x_24230</name>
</gene>
<reference evidence="1 2" key="1">
    <citation type="submission" date="2019-03" db="EMBL/GenBank/DDBJ databases">
        <title>Deep-cultivation of Planctomycetes and their phenomic and genomic characterization uncovers novel biology.</title>
        <authorList>
            <person name="Wiegand S."/>
            <person name="Jogler M."/>
            <person name="Boedeker C."/>
            <person name="Pinto D."/>
            <person name="Vollmers J."/>
            <person name="Rivas-Marin E."/>
            <person name="Kohn T."/>
            <person name="Peeters S.H."/>
            <person name="Heuer A."/>
            <person name="Rast P."/>
            <person name="Oberbeckmann S."/>
            <person name="Bunk B."/>
            <person name="Jeske O."/>
            <person name="Meyerdierks A."/>
            <person name="Storesund J.E."/>
            <person name="Kallscheuer N."/>
            <person name="Luecker S."/>
            <person name="Lage O.M."/>
            <person name="Pohl T."/>
            <person name="Merkel B.J."/>
            <person name="Hornburger P."/>
            <person name="Mueller R.-W."/>
            <person name="Bruemmer F."/>
            <person name="Labrenz M."/>
            <person name="Spormann A.M."/>
            <person name="Op den Camp H."/>
            <person name="Overmann J."/>
            <person name="Amann R."/>
            <person name="Jetten M.S.M."/>
            <person name="Mascher T."/>
            <person name="Medema M.H."/>
            <person name="Devos D.P."/>
            <person name="Kaster A.-K."/>
            <person name="Ovreas L."/>
            <person name="Rohde M."/>
            <person name="Galperin M.Y."/>
            <person name="Jogler C."/>
        </authorList>
    </citation>
    <scope>NUCLEOTIDE SEQUENCE [LARGE SCALE GENOMIC DNA]</scope>
    <source>
        <strain evidence="1 2">V202</strain>
    </source>
</reference>
<protein>
    <submittedName>
        <fullName evidence="1">Uncharacterized protein</fullName>
    </submittedName>
</protein>
<dbReference type="AlphaFoldDB" id="A0A517WUZ5"/>
<keyword evidence="2" id="KW-1185">Reference proteome</keyword>
<proteinExistence type="predicted"/>
<dbReference type="Proteomes" id="UP000318384">
    <property type="component" value="Chromosome"/>
</dbReference>
<accession>A0A517WUZ5</accession>
<sequence length="131" mass="14942">MPTITLDIDRNSNHQLDVLAIFELIENEFSSAKLLSSDALLDRANNARVLLEKMDFDEKDKSKILRTLERNAKQYGPAYSFQISDESGIVNGVLRPIDITFMAESTISPELWERLVKFVQQFDIGKVSTFD</sequence>
<evidence type="ECO:0000313" key="1">
    <source>
        <dbReference type="EMBL" id="QDU09052.1"/>
    </source>
</evidence>
<name>A0A517WUZ5_9PLAN</name>
<dbReference type="RefSeq" id="WP_145174650.1">
    <property type="nucleotide sequence ID" value="NZ_CP037422.1"/>
</dbReference>
<evidence type="ECO:0000313" key="2">
    <source>
        <dbReference type="Proteomes" id="UP000318384"/>
    </source>
</evidence>
<organism evidence="1 2">
    <name type="scientific">Gimesia aquarii</name>
    <dbReference type="NCBI Taxonomy" id="2527964"/>
    <lineage>
        <taxon>Bacteria</taxon>
        <taxon>Pseudomonadati</taxon>
        <taxon>Planctomycetota</taxon>
        <taxon>Planctomycetia</taxon>
        <taxon>Planctomycetales</taxon>
        <taxon>Planctomycetaceae</taxon>
        <taxon>Gimesia</taxon>
    </lineage>
</organism>